<evidence type="ECO:0000256" key="10">
    <source>
        <dbReference type="RuleBase" id="RU000461"/>
    </source>
</evidence>
<keyword evidence="8 10" id="KW-0503">Monooxygenase</keyword>
<comment type="pathway">
    <text evidence="2">Secondary metabolite biosynthesis.</text>
</comment>
<protein>
    <submittedName>
        <fullName evidence="11">Oxidoreductase A</fullName>
    </submittedName>
</protein>
<dbReference type="PRINTS" id="PR00463">
    <property type="entry name" value="EP450I"/>
</dbReference>
<dbReference type="GO" id="GO:0005506">
    <property type="term" value="F:iron ion binding"/>
    <property type="evidence" value="ECO:0007669"/>
    <property type="project" value="InterPro"/>
</dbReference>
<name>A0A5C3KER8_COPMA</name>
<dbReference type="CDD" id="cd11065">
    <property type="entry name" value="CYP64-like"/>
    <property type="match status" value="1"/>
</dbReference>
<accession>A0A5C3KER8</accession>
<dbReference type="SUPFAM" id="SSF48264">
    <property type="entry name" value="Cytochrome P450"/>
    <property type="match status" value="1"/>
</dbReference>
<evidence type="ECO:0000256" key="6">
    <source>
        <dbReference type="ARBA" id="ARBA00023002"/>
    </source>
</evidence>
<evidence type="ECO:0000256" key="3">
    <source>
        <dbReference type="ARBA" id="ARBA00010617"/>
    </source>
</evidence>
<dbReference type="Pfam" id="PF00067">
    <property type="entry name" value="p450"/>
    <property type="match status" value="1"/>
</dbReference>
<dbReference type="OrthoDB" id="3934656at2759"/>
<keyword evidence="5 9" id="KW-0479">Metal-binding</keyword>
<evidence type="ECO:0000256" key="8">
    <source>
        <dbReference type="ARBA" id="ARBA00023033"/>
    </source>
</evidence>
<dbReference type="STRING" id="230819.A0A5C3KER8"/>
<evidence type="ECO:0000256" key="4">
    <source>
        <dbReference type="ARBA" id="ARBA00022617"/>
    </source>
</evidence>
<proteinExistence type="inferred from homology"/>
<keyword evidence="7 9" id="KW-0408">Iron</keyword>
<evidence type="ECO:0000256" key="5">
    <source>
        <dbReference type="ARBA" id="ARBA00022723"/>
    </source>
</evidence>
<dbReference type="PROSITE" id="PS00086">
    <property type="entry name" value="CYTOCHROME_P450"/>
    <property type="match status" value="1"/>
</dbReference>
<sequence>MGLAVKYTWRNGTRNLRGLPLPRGPRGLPIVGNLFQIPQVTPWLVYQDWARKYGDVTYAEAMNQPIVIINTLSAATRFLEKGSNCCDRLQLPAFDMMKTDWNFPLMDYGQDWRTHRRLFHKFLGPNSVSRYTPIVEEECLFLLRRLLAQPTEFPEMTLYYFGSILMRTSYGFEDFEYNKGLIRIAEAGLRGVSAAVVPGRMLVNNFPVLRYVPDWFPGTGWKRVCNEVALISHLALNKPFDEAKSRYNAGTANNKYPNMCTDVLDALGPETDSKRAEEERIARNTVAQAYTAGSDTSVSLGIVLFGALAKYPKVQERAQAELEAIIGTDRLPTGGDIANLPYIQALVKELNRWYSVLPMSFPRRSRDDDELDGYFIPGGTLILVNAWAIMHDPEVFEDPHEFRPERYLKDGKLDNSVLDPEAAAFGFGRRICPGRYLSNTSFTLLAASLLAVFDFGPADGEDGKPKQVEVVMGSNMIANPRPFEIKIKPRSGMHAALIS</sequence>
<evidence type="ECO:0000313" key="12">
    <source>
        <dbReference type="Proteomes" id="UP000307440"/>
    </source>
</evidence>
<gene>
    <name evidence="11" type="ORF">FA15DRAFT_649497</name>
</gene>
<dbReference type="AlphaFoldDB" id="A0A5C3KER8"/>
<dbReference type="GO" id="GO:0016705">
    <property type="term" value="F:oxidoreductase activity, acting on paired donors, with incorporation or reduction of molecular oxygen"/>
    <property type="evidence" value="ECO:0007669"/>
    <property type="project" value="InterPro"/>
</dbReference>
<dbReference type="GO" id="GO:0004497">
    <property type="term" value="F:monooxygenase activity"/>
    <property type="evidence" value="ECO:0007669"/>
    <property type="project" value="UniProtKB-KW"/>
</dbReference>
<keyword evidence="6 10" id="KW-0560">Oxidoreductase</keyword>
<dbReference type="Proteomes" id="UP000307440">
    <property type="component" value="Unassembled WGS sequence"/>
</dbReference>
<dbReference type="PANTHER" id="PTHR46300">
    <property type="entry name" value="P450, PUTATIVE (EUROFUNG)-RELATED-RELATED"/>
    <property type="match status" value="1"/>
</dbReference>
<feature type="binding site" description="axial binding residue" evidence="9">
    <location>
        <position position="432"/>
    </location>
    <ligand>
        <name>heme</name>
        <dbReference type="ChEBI" id="CHEBI:30413"/>
    </ligand>
    <ligandPart>
        <name>Fe</name>
        <dbReference type="ChEBI" id="CHEBI:18248"/>
    </ligandPart>
</feature>
<comment type="cofactor">
    <cofactor evidence="1 9">
        <name>heme</name>
        <dbReference type="ChEBI" id="CHEBI:30413"/>
    </cofactor>
</comment>
<dbReference type="InterPro" id="IPR017972">
    <property type="entry name" value="Cyt_P450_CS"/>
</dbReference>
<dbReference type="EMBL" id="ML210406">
    <property type="protein sequence ID" value="TFK18384.1"/>
    <property type="molecule type" value="Genomic_DNA"/>
</dbReference>
<comment type="similarity">
    <text evidence="3 10">Belongs to the cytochrome P450 family.</text>
</comment>
<reference evidence="11 12" key="1">
    <citation type="journal article" date="2019" name="Nat. Ecol. Evol.">
        <title>Megaphylogeny resolves global patterns of mushroom evolution.</title>
        <authorList>
            <person name="Varga T."/>
            <person name="Krizsan K."/>
            <person name="Foldi C."/>
            <person name="Dima B."/>
            <person name="Sanchez-Garcia M."/>
            <person name="Sanchez-Ramirez S."/>
            <person name="Szollosi G.J."/>
            <person name="Szarkandi J.G."/>
            <person name="Papp V."/>
            <person name="Albert L."/>
            <person name="Andreopoulos W."/>
            <person name="Angelini C."/>
            <person name="Antonin V."/>
            <person name="Barry K.W."/>
            <person name="Bougher N.L."/>
            <person name="Buchanan P."/>
            <person name="Buyck B."/>
            <person name="Bense V."/>
            <person name="Catcheside P."/>
            <person name="Chovatia M."/>
            <person name="Cooper J."/>
            <person name="Damon W."/>
            <person name="Desjardin D."/>
            <person name="Finy P."/>
            <person name="Geml J."/>
            <person name="Haridas S."/>
            <person name="Hughes K."/>
            <person name="Justo A."/>
            <person name="Karasinski D."/>
            <person name="Kautmanova I."/>
            <person name="Kiss B."/>
            <person name="Kocsube S."/>
            <person name="Kotiranta H."/>
            <person name="LaButti K.M."/>
            <person name="Lechner B.E."/>
            <person name="Liimatainen K."/>
            <person name="Lipzen A."/>
            <person name="Lukacs Z."/>
            <person name="Mihaltcheva S."/>
            <person name="Morgado L.N."/>
            <person name="Niskanen T."/>
            <person name="Noordeloos M.E."/>
            <person name="Ohm R.A."/>
            <person name="Ortiz-Santana B."/>
            <person name="Ovrebo C."/>
            <person name="Racz N."/>
            <person name="Riley R."/>
            <person name="Savchenko A."/>
            <person name="Shiryaev A."/>
            <person name="Soop K."/>
            <person name="Spirin V."/>
            <person name="Szebenyi C."/>
            <person name="Tomsovsky M."/>
            <person name="Tulloss R.E."/>
            <person name="Uehling J."/>
            <person name="Grigoriev I.V."/>
            <person name="Vagvolgyi C."/>
            <person name="Papp T."/>
            <person name="Martin F.M."/>
            <person name="Miettinen O."/>
            <person name="Hibbett D.S."/>
            <person name="Nagy L.G."/>
        </authorList>
    </citation>
    <scope>NUCLEOTIDE SEQUENCE [LARGE SCALE GENOMIC DNA]</scope>
    <source>
        <strain evidence="11 12">CBS 121175</strain>
    </source>
</reference>
<evidence type="ECO:0000256" key="7">
    <source>
        <dbReference type="ARBA" id="ARBA00023004"/>
    </source>
</evidence>
<keyword evidence="12" id="KW-1185">Reference proteome</keyword>
<evidence type="ECO:0000256" key="2">
    <source>
        <dbReference type="ARBA" id="ARBA00005179"/>
    </source>
</evidence>
<evidence type="ECO:0000313" key="11">
    <source>
        <dbReference type="EMBL" id="TFK18384.1"/>
    </source>
</evidence>
<organism evidence="11 12">
    <name type="scientific">Coprinopsis marcescibilis</name>
    <name type="common">Agaric fungus</name>
    <name type="synonym">Psathyrella marcescibilis</name>
    <dbReference type="NCBI Taxonomy" id="230819"/>
    <lineage>
        <taxon>Eukaryota</taxon>
        <taxon>Fungi</taxon>
        <taxon>Dikarya</taxon>
        <taxon>Basidiomycota</taxon>
        <taxon>Agaricomycotina</taxon>
        <taxon>Agaricomycetes</taxon>
        <taxon>Agaricomycetidae</taxon>
        <taxon>Agaricales</taxon>
        <taxon>Agaricineae</taxon>
        <taxon>Psathyrellaceae</taxon>
        <taxon>Coprinopsis</taxon>
    </lineage>
</organism>
<evidence type="ECO:0000256" key="9">
    <source>
        <dbReference type="PIRSR" id="PIRSR602401-1"/>
    </source>
</evidence>
<dbReference type="InterPro" id="IPR036396">
    <property type="entry name" value="Cyt_P450_sf"/>
</dbReference>
<keyword evidence="4 9" id="KW-0349">Heme</keyword>
<dbReference type="GO" id="GO:0020037">
    <property type="term" value="F:heme binding"/>
    <property type="evidence" value="ECO:0007669"/>
    <property type="project" value="InterPro"/>
</dbReference>
<dbReference type="InterPro" id="IPR050364">
    <property type="entry name" value="Cytochrome_P450_fung"/>
</dbReference>
<evidence type="ECO:0000256" key="1">
    <source>
        <dbReference type="ARBA" id="ARBA00001971"/>
    </source>
</evidence>
<dbReference type="PANTHER" id="PTHR46300:SF7">
    <property type="entry name" value="P450, PUTATIVE (EUROFUNG)-RELATED"/>
    <property type="match status" value="1"/>
</dbReference>
<dbReference type="Gene3D" id="1.10.630.10">
    <property type="entry name" value="Cytochrome P450"/>
    <property type="match status" value="1"/>
</dbReference>
<dbReference type="InterPro" id="IPR002401">
    <property type="entry name" value="Cyt_P450_E_grp-I"/>
</dbReference>
<dbReference type="InterPro" id="IPR001128">
    <property type="entry name" value="Cyt_P450"/>
</dbReference>